<dbReference type="EMBL" id="PXYW01000057">
    <property type="protein sequence ID" value="PSR31977.1"/>
    <property type="molecule type" value="Genomic_DNA"/>
</dbReference>
<reference evidence="3 4" key="1">
    <citation type="journal article" date="2014" name="BMC Genomics">
        <title>Comparison of environmental and isolate Sulfobacillus genomes reveals diverse carbon, sulfur, nitrogen, and hydrogen metabolisms.</title>
        <authorList>
            <person name="Justice N.B."/>
            <person name="Norman A."/>
            <person name="Brown C.T."/>
            <person name="Singh A."/>
            <person name="Thomas B.C."/>
            <person name="Banfield J.F."/>
        </authorList>
    </citation>
    <scope>NUCLEOTIDE SEQUENCE [LARGE SCALE GENOMIC DNA]</scope>
    <source>
        <strain evidence="3">AMDSBA4</strain>
    </source>
</reference>
<evidence type="ECO:0000313" key="4">
    <source>
        <dbReference type="Proteomes" id="UP000242972"/>
    </source>
</evidence>
<evidence type="ECO:0000256" key="2">
    <source>
        <dbReference type="SAM" id="SignalP"/>
    </source>
</evidence>
<feature type="chain" id="PRO_5015554471" evidence="2">
    <location>
        <begin position="29"/>
        <end position="257"/>
    </location>
</feature>
<gene>
    <name evidence="3" type="ORF">C7B46_16360</name>
</gene>
<sequence>MNLRHPWPLLAIASGLLLTLGLSSSAFASTTGPAANGHYYGVAEWYPSVASNGAYADLYVQSGNAKDYASGGHVNQTVWEGTNNASAFQDWVEGGYIYGEFPGSNATTPSYYWADQRPNSALWVHKITSITPTIGTWEPIEIEYLGSDQWGVYYNFSEASGNQNCYINSSGGLTCDSNTAGSVSTSNPPNTTQSSLETGLETTSGTDVMTASAYSSGIEYLTTGVTWTSWTGAYLSVNSPATASWVSKPSEISDSEN</sequence>
<proteinExistence type="predicted"/>
<name>A0A2T2XBZ3_9FIRM</name>
<evidence type="ECO:0000313" key="3">
    <source>
        <dbReference type="EMBL" id="PSR31977.1"/>
    </source>
</evidence>
<protein>
    <submittedName>
        <fullName evidence="3">Uncharacterized protein</fullName>
    </submittedName>
</protein>
<accession>A0A2T2XBZ3</accession>
<dbReference type="Proteomes" id="UP000242972">
    <property type="component" value="Unassembled WGS sequence"/>
</dbReference>
<evidence type="ECO:0000256" key="1">
    <source>
        <dbReference type="SAM" id="MobiDB-lite"/>
    </source>
</evidence>
<organism evidence="3 4">
    <name type="scientific">Sulfobacillus benefaciens</name>
    <dbReference type="NCBI Taxonomy" id="453960"/>
    <lineage>
        <taxon>Bacteria</taxon>
        <taxon>Bacillati</taxon>
        <taxon>Bacillota</taxon>
        <taxon>Clostridia</taxon>
        <taxon>Eubacteriales</taxon>
        <taxon>Clostridiales Family XVII. Incertae Sedis</taxon>
        <taxon>Sulfobacillus</taxon>
    </lineage>
</organism>
<comment type="caution">
    <text evidence="3">The sequence shown here is derived from an EMBL/GenBank/DDBJ whole genome shotgun (WGS) entry which is preliminary data.</text>
</comment>
<dbReference type="AlphaFoldDB" id="A0A2T2XBZ3"/>
<feature type="signal peptide" evidence="2">
    <location>
        <begin position="1"/>
        <end position="28"/>
    </location>
</feature>
<feature type="region of interest" description="Disordered" evidence="1">
    <location>
        <begin position="179"/>
        <end position="199"/>
    </location>
</feature>
<keyword evidence="2" id="KW-0732">Signal</keyword>
<feature type="compositionally biased region" description="Low complexity" evidence="1">
    <location>
        <begin position="182"/>
        <end position="195"/>
    </location>
</feature>